<feature type="coiled-coil region" evidence="4">
    <location>
        <begin position="347"/>
        <end position="441"/>
    </location>
</feature>
<dbReference type="PRINTS" id="PR00499">
    <property type="entry name" value="P67PHOX"/>
</dbReference>
<feature type="region of interest" description="Disordered" evidence="5">
    <location>
        <begin position="229"/>
        <end position="260"/>
    </location>
</feature>
<dbReference type="SUPFAM" id="SSF50044">
    <property type="entry name" value="SH3-domain"/>
    <property type="match status" value="3"/>
</dbReference>
<evidence type="ECO:0000313" key="10">
    <source>
        <dbReference type="Proteomes" id="UP000792457"/>
    </source>
</evidence>
<accession>A0A8K0PD03</accession>
<comment type="caution">
    <text evidence="9">The sequence shown here is derived from an EMBL/GenBank/DDBJ whole genome shotgun (WGS) entry which is preliminary data.</text>
</comment>
<dbReference type="InterPro" id="IPR036028">
    <property type="entry name" value="SH3-like_dom_sf"/>
</dbReference>
<keyword evidence="1 3" id="KW-0728">SH3 domain</keyword>
<dbReference type="GO" id="GO:0005509">
    <property type="term" value="F:calcium ion binding"/>
    <property type="evidence" value="ECO:0007669"/>
    <property type="project" value="InterPro"/>
</dbReference>
<keyword evidence="10" id="KW-1185">Reference proteome</keyword>
<dbReference type="PROSITE" id="PS50222">
    <property type="entry name" value="EF_HAND_2"/>
    <property type="match status" value="1"/>
</dbReference>
<dbReference type="FunFam" id="2.30.30.40:FF:000072">
    <property type="entry name" value="Unconventional Myosin IB"/>
    <property type="match status" value="1"/>
</dbReference>
<dbReference type="PANTHER" id="PTHR11216:SF170">
    <property type="entry name" value="DYNAMIN ASSOCIATED PROTEIN 160, ISOFORM D"/>
    <property type="match status" value="1"/>
</dbReference>
<name>A0A8K0PD03_LADFU</name>
<evidence type="ECO:0000256" key="5">
    <source>
        <dbReference type="SAM" id="MobiDB-lite"/>
    </source>
</evidence>
<sequence>MKPMLRQTLNSCNISCSISVGSPPSALQSQDWAVPNPSRLKYTQLFNTHDRARSGHLSGPQARNILVQSQLPHPILAQIWNLADIDRDGRLSCEEFVLAMHLCDLAKGGERMPPTLSADLIPPSFRRQQRRGSVKAGAVAGAGTGITVGSPATPTAGIADVGEPKDPNVSFEDKRKENFEKGQAELERRRKALLEIQRKEHEERERKEREEQEKRERIRQEQERRRQAEFEKQLQRQREQEEQKEEERKRAQEQREAARREMERQRQLEWEKQRSQELQSQRQKEQEKVLQLKAKNQNLTIELSQLNEKVKDLTSRITETRSGVTGVKSTIDGMRATRDTKLQEASMLKASAKLKEQNQRLVALAAEKVRLEAKNKANMQAPGSGSDVIQTFTTDKQITLKQLRDRLDDMQKEIDGKMQDIENNNSQLNDLKDQLSTLVQECENIYTVYEDKRNKVIELKGGRAGDFNAAWGDNAWNAGSATTDSWGEPADTWPASTEAAPEVQPIPGFIRHRALYEFVARNADELSFQPGDIIMVPESHNAEPGWLAGELRGQTGWFPESYVERIDPMGSEVNLDLTAAVGVESLQVKRTLEGIQEVPENVSDSGSLLETTEAVPAAVADLGSPVAGQGEIVDFKAEAICNWKGTKASHLSLSQGDIVNVKEKQERMTFGEANGLSGWFPSSAIKVLSPIAEPVSADQAAEGQRKEAPNRMVPSIICESSEWRKNWRKRRREKVIALYPYTAQNDDELTFERDEVITVIAREESSWWRGEVDGRSGLFPSNYVEPLSARSSH</sequence>
<feature type="region of interest" description="Disordered" evidence="5">
    <location>
        <begin position="115"/>
        <end position="184"/>
    </location>
</feature>
<dbReference type="PROSITE" id="PS00018">
    <property type="entry name" value="EF_HAND_1"/>
    <property type="match status" value="1"/>
</dbReference>
<dbReference type="CDD" id="cd11840">
    <property type="entry name" value="SH3_Intersectin_5"/>
    <property type="match status" value="1"/>
</dbReference>
<dbReference type="Pfam" id="PF07653">
    <property type="entry name" value="SH3_2"/>
    <property type="match status" value="1"/>
</dbReference>
<dbReference type="GO" id="GO:0097708">
    <property type="term" value="C:intracellular vesicle"/>
    <property type="evidence" value="ECO:0007669"/>
    <property type="project" value="TreeGrafter"/>
</dbReference>
<evidence type="ECO:0000313" key="9">
    <source>
        <dbReference type="EMBL" id="KAG8238924.1"/>
    </source>
</evidence>
<dbReference type="InterPro" id="IPR011992">
    <property type="entry name" value="EF-hand-dom_pair"/>
</dbReference>
<organism evidence="9 10">
    <name type="scientific">Ladona fulva</name>
    <name type="common">Scarce chaser dragonfly</name>
    <name type="synonym">Libellula fulva</name>
    <dbReference type="NCBI Taxonomy" id="123851"/>
    <lineage>
        <taxon>Eukaryota</taxon>
        <taxon>Metazoa</taxon>
        <taxon>Ecdysozoa</taxon>
        <taxon>Arthropoda</taxon>
        <taxon>Hexapoda</taxon>
        <taxon>Insecta</taxon>
        <taxon>Pterygota</taxon>
        <taxon>Palaeoptera</taxon>
        <taxon>Odonata</taxon>
        <taxon>Epiprocta</taxon>
        <taxon>Anisoptera</taxon>
        <taxon>Libelluloidea</taxon>
        <taxon>Libellulidae</taxon>
        <taxon>Ladona</taxon>
    </lineage>
</organism>
<feature type="domain" description="EH" evidence="7">
    <location>
        <begin position="38"/>
        <end position="127"/>
    </location>
</feature>
<dbReference type="SUPFAM" id="SSF47473">
    <property type="entry name" value="EF-hand"/>
    <property type="match status" value="1"/>
</dbReference>
<evidence type="ECO:0000259" key="8">
    <source>
        <dbReference type="PROSITE" id="PS50222"/>
    </source>
</evidence>
<dbReference type="InterPro" id="IPR001452">
    <property type="entry name" value="SH3_domain"/>
</dbReference>
<gene>
    <name evidence="9" type="ORF">J437_LFUL000761</name>
</gene>
<dbReference type="GO" id="GO:0060090">
    <property type="term" value="F:molecular adaptor activity"/>
    <property type="evidence" value="ECO:0007669"/>
    <property type="project" value="TreeGrafter"/>
</dbReference>
<dbReference type="Proteomes" id="UP000792457">
    <property type="component" value="Unassembled WGS sequence"/>
</dbReference>
<dbReference type="OrthoDB" id="207120at2759"/>
<dbReference type="CDD" id="cd11836">
    <property type="entry name" value="SH3_Intersectin_1"/>
    <property type="match status" value="1"/>
</dbReference>
<dbReference type="InterPro" id="IPR018247">
    <property type="entry name" value="EF_Hand_1_Ca_BS"/>
</dbReference>
<dbReference type="PRINTS" id="PR00452">
    <property type="entry name" value="SH3DOMAIN"/>
</dbReference>
<protein>
    <recommendedName>
        <fullName evidence="11">Intersectin-1</fullName>
    </recommendedName>
</protein>
<dbReference type="GO" id="GO:0150007">
    <property type="term" value="P:clathrin-dependent synaptic vesicle endocytosis"/>
    <property type="evidence" value="ECO:0007669"/>
    <property type="project" value="TreeGrafter"/>
</dbReference>
<dbReference type="Pfam" id="PF14604">
    <property type="entry name" value="SH3_9"/>
    <property type="match status" value="2"/>
</dbReference>
<dbReference type="CDD" id="cd00052">
    <property type="entry name" value="EH"/>
    <property type="match status" value="1"/>
</dbReference>
<dbReference type="AlphaFoldDB" id="A0A8K0PD03"/>
<feature type="domain" description="EF-hand" evidence="8">
    <location>
        <begin position="71"/>
        <end position="106"/>
    </location>
</feature>
<evidence type="ECO:0000256" key="1">
    <source>
        <dbReference type="ARBA" id="ARBA00022443"/>
    </source>
</evidence>
<evidence type="ECO:0000259" key="6">
    <source>
        <dbReference type="PROSITE" id="PS50002"/>
    </source>
</evidence>
<evidence type="ECO:0000256" key="4">
    <source>
        <dbReference type="SAM" id="Coils"/>
    </source>
</evidence>
<keyword evidence="4" id="KW-0175">Coiled coil</keyword>
<proteinExistence type="predicted"/>
<dbReference type="InterPro" id="IPR002048">
    <property type="entry name" value="EF_hand_dom"/>
</dbReference>
<dbReference type="SMART" id="SM00027">
    <property type="entry name" value="EH"/>
    <property type="match status" value="1"/>
</dbReference>
<keyword evidence="2" id="KW-0106">Calcium</keyword>
<dbReference type="InterPro" id="IPR000261">
    <property type="entry name" value="EH_dom"/>
</dbReference>
<dbReference type="PROSITE" id="PS50002">
    <property type="entry name" value="SH3"/>
    <property type="match status" value="3"/>
</dbReference>
<evidence type="ECO:0000256" key="3">
    <source>
        <dbReference type="PROSITE-ProRule" id="PRU00192"/>
    </source>
</evidence>
<reference evidence="9" key="1">
    <citation type="submission" date="2013-04" db="EMBL/GenBank/DDBJ databases">
        <authorList>
            <person name="Qu J."/>
            <person name="Murali S.C."/>
            <person name="Bandaranaike D."/>
            <person name="Bellair M."/>
            <person name="Blankenburg K."/>
            <person name="Chao H."/>
            <person name="Dinh H."/>
            <person name="Doddapaneni H."/>
            <person name="Downs B."/>
            <person name="Dugan-Rocha S."/>
            <person name="Elkadiri S."/>
            <person name="Gnanaolivu R.D."/>
            <person name="Hernandez B."/>
            <person name="Javaid M."/>
            <person name="Jayaseelan J.C."/>
            <person name="Lee S."/>
            <person name="Li M."/>
            <person name="Ming W."/>
            <person name="Munidasa M."/>
            <person name="Muniz J."/>
            <person name="Nguyen L."/>
            <person name="Ongeri F."/>
            <person name="Osuji N."/>
            <person name="Pu L.-L."/>
            <person name="Puazo M."/>
            <person name="Qu C."/>
            <person name="Quiroz J."/>
            <person name="Raj R."/>
            <person name="Weissenberger G."/>
            <person name="Xin Y."/>
            <person name="Zou X."/>
            <person name="Han Y."/>
            <person name="Richards S."/>
            <person name="Worley K."/>
            <person name="Muzny D."/>
            <person name="Gibbs R."/>
        </authorList>
    </citation>
    <scope>NUCLEOTIDE SEQUENCE</scope>
    <source>
        <strain evidence="9">Sampled in the wild</strain>
    </source>
</reference>
<evidence type="ECO:0000256" key="2">
    <source>
        <dbReference type="ARBA" id="ARBA00022837"/>
    </source>
</evidence>
<dbReference type="PROSITE" id="PS50031">
    <property type="entry name" value="EH"/>
    <property type="match status" value="1"/>
</dbReference>
<feature type="domain" description="SH3" evidence="6">
    <location>
        <begin position="730"/>
        <end position="789"/>
    </location>
</feature>
<dbReference type="GO" id="GO:0042734">
    <property type="term" value="C:presynaptic membrane"/>
    <property type="evidence" value="ECO:0007669"/>
    <property type="project" value="TreeGrafter"/>
</dbReference>
<dbReference type="Gene3D" id="1.10.238.10">
    <property type="entry name" value="EF-hand"/>
    <property type="match status" value="1"/>
</dbReference>
<feature type="compositionally biased region" description="Basic and acidic residues" evidence="5">
    <location>
        <begin position="162"/>
        <end position="184"/>
    </location>
</feature>
<dbReference type="PANTHER" id="PTHR11216">
    <property type="entry name" value="EH DOMAIN"/>
    <property type="match status" value="1"/>
</dbReference>
<reference evidence="9" key="2">
    <citation type="submission" date="2017-10" db="EMBL/GenBank/DDBJ databases">
        <title>Ladona fulva Genome sequencing and assembly.</title>
        <authorList>
            <person name="Murali S."/>
            <person name="Richards S."/>
            <person name="Bandaranaike D."/>
            <person name="Bellair M."/>
            <person name="Blankenburg K."/>
            <person name="Chao H."/>
            <person name="Dinh H."/>
            <person name="Doddapaneni H."/>
            <person name="Dugan-Rocha S."/>
            <person name="Elkadiri S."/>
            <person name="Gnanaolivu R."/>
            <person name="Hernandez B."/>
            <person name="Skinner E."/>
            <person name="Javaid M."/>
            <person name="Lee S."/>
            <person name="Li M."/>
            <person name="Ming W."/>
            <person name="Munidasa M."/>
            <person name="Muniz J."/>
            <person name="Nguyen L."/>
            <person name="Hughes D."/>
            <person name="Osuji N."/>
            <person name="Pu L.-L."/>
            <person name="Puazo M."/>
            <person name="Qu C."/>
            <person name="Quiroz J."/>
            <person name="Raj R."/>
            <person name="Weissenberger G."/>
            <person name="Xin Y."/>
            <person name="Zou X."/>
            <person name="Han Y."/>
            <person name="Worley K."/>
            <person name="Muzny D."/>
            <person name="Gibbs R."/>
        </authorList>
    </citation>
    <scope>NUCLEOTIDE SEQUENCE</scope>
    <source>
        <strain evidence="9">Sampled in the wild</strain>
    </source>
</reference>
<evidence type="ECO:0008006" key="11">
    <source>
        <dbReference type="Google" id="ProtNLM"/>
    </source>
</evidence>
<dbReference type="SMART" id="SM00326">
    <property type="entry name" value="SH3"/>
    <property type="match status" value="3"/>
</dbReference>
<evidence type="ECO:0000259" key="7">
    <source>
        <dbReference type="PROSITE" id="PS50031"/>
    </source>
</evidence>
<feature type="domain" description="SH3" evidence="6">
    <location>
        <begin position="632"/>
        <end position="690"/>
    </location>
</feature>
<dbReference type="GO" id="GO:0005737">
    <property type="term" value="C:cytoplasm"/>
    <property type="evidence" value="ECO:0007669"/>
    <property type="project" value="TreeGrafter"/>
</dbReference>
<dbReference type="Gene3D" id="2.30.30.40">
    <property type="entry name" value="SH3 Domains"/>
    <property type="match status" value="3"/>
</dbReference>
<dbReference type="EMBL" id="KZ309469">
    <property type="protein sequence ID" value="KAG8238924.1"/>
    <property type="molecule type" value="Genomic_DNA"/>
</dbReference>
<dbReference type="Pfam" id="PF12763">
    <property type="entry name" value="EH"/>
    <property type="match status" value="1"/>
</dbReference>
<feature type="domain" description="SH3" evidence="6">
    <location>
        <begin position="507"/>
        <end position="568"/>
    </location>
</feature>